<evidence type="ECO:0008006" key="2">
    <source>
        <dbReference type="Google" id="ProtNLM"/>
    </source>
</evidence>
<dbReference type="EMBL" id="MN739618">
    <property type="protein sequence ID" value="QHT16234.1"/>
    <property type="molecule type" value="Genomic_DNA"/>
</dbReference>
<name>A0A6C0DIY9_9ZZZZ</name>
<dbReference type="Gene3D" id="3.60.10.10">
    <property type="entry name" value="Endonuclease/exonuclease/phosphatase"/>
    <property type="match status" value="1"/>
</dbReference>
<accession>A0A6C0DIY9</accession>
<protein>
    <recommendedName>
        <fullName evidence="2">Endonuclease/exonuclease/phosphatase domain-containing protein</fullName>
    </recommendedName>
</protein>
<sequence length="337" mass="38710">MNLKYFFNAFVFFPFVFSDTECPIVPSLSLDRRENKNKLRLVQYNVEWLFIDYCGSSDCPGNGCTWKNESEANTHLKSVINVVKELKPDIINFCEIEGCDELNMLREGLNSNLFNSYLKKGTDGATGQNVGQLTKIDPLVSLYRSEERYQYPIEKSQCGYTGTPNTSGVSKHYITEYKINNIDIAFIGAHLLAFPTDPTRCAQREAQAMILQKVIEGYVEKNYEIILIGDFNDYDGEVLDANNDKPTSLVLEILKGDGKYQLFNIAEVIVQNERYSAWWDKNSDCKSVPTEFSMIDHILVSEYLREKVINAYIYHGYEEKCGIYNSDHYPVIVDFEF</sequence>
<dbReference type="SUPFAM" id="SSF56219">
    <property type="entry name" value="DNase I-like"/>
    <property type="match status" value="1"/>
</dbReference>
<dbReference type="InterPro" id="IPR036691">
    <property type="entry name" value="Endo/exonu/phosph_ase_sf"/>
</dbReference>
<reference evidence="1" key="1">
    <citation type="journal article" date="2020" name="Nature">
        <title>Giant virus diversity and host interactions through global metagenomics.</title>
        <authorList>
            <person name="Schulz F."/>
            <person name="Roux S."/>
            <person name="Paez-Espino D."/>
            <person name="Jungbluth S."/>
            <person name="Walsh D.A."/>
            <person name="Denef V.J."/>
            <person name="McMahon K.D."/>
            <person name="Konstantinidis K.T."/>
            <person name="Eloe-Fadrosh E.A."/>
            <person name="Kyrpides N.C."/>
            <person name="Woyke T."/>
        </authorList>
    </citation>
    <scope>NUCLEOTIDE SEQUENCE</scope>
    <source>
        <strain evidence="1">GVMAG-M-3300023174-182</strain>
    </source>
</reference>
<dbReference type="AlphaFoldDB" id="A0A6C0DIY9"/>
<dbReference type="PANTHER" id="PTHR42834">
    <property type="entry name" value="ENDONUCLEASE/EXONUCLEASE/PHOSPHATASE FAMILY PROTEIN (AFU_ORTHOLOGUE AFUA_3G09210)"/>
    <property type="match status" value="1"/>
</dbReference>
<proteinExistence type="predicted"/>
<organism evidence="1">
    <name type="scientific">viral metagenome</name>
    <dbReference type="NCBI Taxonomy" id="1070528"/>
    <lineage>
        <taxon>unclassified sequences</taxon>
        <taxon>metagenomes</taxon>
        <taxon>organismal metagenomes</taxon>
    </lineage>
</organism>
<dbReference type="PANTHER" id="PTHR42834:SF1">
    <property type="entry name" value="ENDONUCLEASE_EXONUCLEASE_PHOSPHATASE FAMILY PROTEIN (AFU_ORTHOLOGUE AFUA_3G09210)"/>
    <property type="match status" value="1"/>
</dbReference>
<evidence type="ECO:0000313" key="1">
    <source>
        <dbReference type="EMBL" id="QHT16234.1"/>
    </source>
</evidence>